<keyword evidence="7 11" id="KW-0862">Zinc</keyword>
<name>A0A9D1H0Z3_9ACTN</name>
<evidence type="ECO:0000256" key="2">
    <source>
        <dbReference type="ARBA" id="ARBA00007957"/>
    </source>
</evidence>
<feature type="binding site" evidence="11">
    <location>
        <position position="96"/>
    </location>
    <ligand>
        <name>Zn(2+)</name>
        <dbReference type="ChEBI" id="CHEBI:29105"/>
    </ligand>
</feature>
<dbReference type="SUPFAM" id="SSF46785">
    <property type="entry name" value="Winged helix' DNA-binding domain"/>
    <property type="match status" value="1"/>
</dbReference>
<dbReference type="Gene3D" id="1.10.10.10">
    <property type="entry name" value="Winged helix-like DNA-binding domain superfamily/Winged helix DNA-binding domain"/>
    <property type="match status" value="1"/>
</dbReference>
<feature type="binding site" evidence="12">
    <location>
        <position position="90"/>
    </location>
    <ligand>
        <name>Fe cation</name>
        <dbReference type="ChEBI" id="CHEBI:24875"/>
    </ligand>
</feature>
<evidence type="ECO:0000256" key="3">
    <source>
        <dbReference type="ARBA" id="ARBA00011738"/>
    </source>
</evidence>
<reference evidence="14" key="1">
    <citation type="submission" date="2020-10" db="EMBL/GenBank/DDBJ databases">
        <authorList>
            <person name="Gilroy R."/>
        </authorList>
    </citation>
    <scope>NUCLEOTIDE SEQUENCE</scope>
    <source>
        <strain evidence="14">ChiGjej1B1-24693</strain>
    </source>
</reference>
<evidence type="ECO:0000256" key="12">
    <source>
        <dbReference type="PIRSR" id="PIRSR602481-2"/>
    </source>
</evidence>
<dbReference type="CDD" id="cd07153">
    <property type="entry name" value="Fur_like"/>
    <property type="match status" value="1"/>
</dbReference>
<accession>A0A9D1H0Z3</accession>
<comment type="similarity">
    <text evidence="2">Belongs to the Fur family.</text>
</comment>
<keyword evidence="6 11" id="KW-0479">Metal-binding</keyword>
<feature type="binding site" evidence="12">
    <location>
        <position position="128"/>
    </location>
    <ligand>
        <name>Fe cation</name>
        <dbReference type="ChEBI" id="CHEBI:24875"/>
    </ligand>
</feature>
<evidence type="ECO:0000313" key="14">
    <source>
        <dbReference type="EMBL" id="HIT76430.1"/>
    </source>
</evidence>
<evidence type="ECO:0000256" key="5">
    <source>
        <dbReference type="ARBA" id="ARBA00022491"/>
    </source>
</evidence>
<dbReference type="InterPro" id="IPR036388">
    <property type="entry name" value="WH-like_DNA-bd_sf"/>
</dbReference>
<protein>
    <submittedName>
        <fullName evidence="14">Transcriptional repressor</fullName>
    </submittedName>
</protein>
<evidence type="ECO:0000256" key="11">
    <source>
        <dbReference type="PIRSR" id="PIRSR602481-1"/>
    </source>
</evidence>
<evidence type="ECO:0000256" key="9">
    <source>
        <dbReference type="ARBA" id="ARBA00023125"/>
    </source>
</evidence>
<evidence type="ECO:0000256" key="4">
    <source>
        <dbReference type="ARBA" id="ARBA00022490"/>
    </source>
</evidence>
<dbReference type="GO" id="GO:0003700">
    <property type="term" value="F:DNA-binding transcription factor activity"/>
    <property type="evidence" value="ECO:0007669"/>
    <property type="project" value="InterPro"/>
</dbReference>
<comment type="subcellular location">
    <subcellularLocation>
        <location evidence="1">Cytoplasm</location>
    </subcellularLocation>
</comment>
<evidence type="ECO:0000256" key="10">
    <source>
        <dbReference type="ARBA" id="ARBA00023163"/>
    </source>
</evidence>
<dbReference type="Proteomes" id="UP000886842">
    <property type="component" value="Unassembled WGS sequence"/>
</dbReference>
<feature type="region of interest" description="Disordered" evidence="13">
    <location>
        <begin position="1"/>
        <end position="21"/>
    </location>
</feature>
<dbReference type="PANTHER" id="PTHR33202:SF2">
    <property type="entry name" value="FERRIC UPTAKE REGULATION PROTEIN"/>
    <property type="match status" value="1"/>
</dbReference>
<comment type="subunit">
    <text evidence="3">Homodimer.</text>
</comment>
<feature type="binding site" evidence="11">
    <location>
        <position position="139"/>
    </location>
    <ligand>
        <name>Zn(2+)</name>
        <dbReference type="ChEBI" id="CHEBI:29105"/>
    </ligand>
</feature>
<evidence type="ECO:0000256" key="13">
    <source>
        <dbReference type="SAM" id="MobiDB-lite"/>
    </source>
</evidence>
<evidence type="ECO:0000313" key="15">
    <source>
        <dbReference type="Proteomes" id="UP000886842"/>
    </source>
</evidence>
<organism evidence="14 15">
    <name type="scientific">Candidatus Avipropionibacterium avicola</name>
    <dbReference type="NCBI Taxonomy" id="2840701"/>
    <lineage>
        <taxon>Bacteria</taxon>
        <taxon>Bacillati</taxon>
        <taxon>Actinomycetota</taxon>
        <taxon>Actinomycetes</taxon>
        <taxon>Propionibacteriales</taxon>
        <taxon>Propionibacteriaceae</taxon>
        <taxon>Propionibacteriaceae incertae sedis</taxon>
        <taxon>Candidatus Avipropionibacterium</taxon>
    </lineage>
</organism>
<dbReference type="EMBL" id="DVLP01000370">
    <property type="protein sequence ID" value="HIT76430.1"/>
    <property type="molecule type" value="Genomic_DNA"/>
</dbReference>
<dbReference type="Gene3D" id="3.30.1490.190">
    <property type="match status" value="1"/>
</dbReference>
<dbReference type="InterPro" id="IPR043135">
    <property type="entry name" value="Fur_C"/>
</dbReference>
<dbReference type="FunFam" id="1.10.10.10:FF:000459">
    <property type="entry name" value="Ferric uptake regulation protein"/>
    <property type="match status" value="1"/>
</dbReference>
<gene>
    <name evidence="14" type="ORF">IAA98_12665</name>
</gene>
<dbReference type="Pfam" id="PF01475">
    <property type="entry name" value="FUR"/>
    <property type="match status" value="1"/>
</dbReference>
<keyword evidence="12" id="KW-0408">Iron</keyword>
<dbReference type="GO" id="GO:1900376">
    <property type="term" value="P:regulation of secondary metabolite biosynthetic process"/>
    <property type="evidence" value="ECO:0007669"/>
    <property type="project" value="TreeGrafter"/>
</dbReference>
<proteinExistence type="inferred from homology"/>
<feature type="binding site" evidence="11">
    <location>
        <position position="99"/>
    </location>
    <ligand>
        <name>Zn(2+)</name>
        <dbReference type="ChEBI" id="CHEBI:29105"/>
    </ligand>
</feature>
<feature type="binding site" evidence="11">
    <location>
        <position position="136"/>
    </location>
    <ligand>
        <name>Zn(2+)</name>
        <dbReference type="ChEBI" id="CHEBI:29105"/>
    </ligand>
</feature>
<feature type="binding site" evidence="12">
    <location>
        <position position="111"/>
    </location>
    <ligand>
        <name>Fe cation</name>
        <dbReference type="ChEBI" id="CHEBI:24875"/>
    </ligand>
</feature>
<keyword evidence="9" id="KW-0238">DNA-binding</keyword>
<evidence type="ECO:0000256" key="1">
    <source>
        <dbReference type="ARBA" id="ARBA00004496"/>
    </source>
</evidence>
<dbReference type="GO" id="GO:0008270">
    <property type="term" value="F:zinc ion binding"/>
    <property type="evidence" value="ECO:0007669"/>
    <property type="project" value="TreeGrafter"/>
</dbReference>
<keyword evidence="8" id="KW-0805">Transcription regulation</keyword>
<evidence type="ECO:0000256" key="6">
    <source>
        <dbReference type="ARBA" id="ARBA00022723"/>
    </source>
</evidence>
<sequence length="139" mass="15414">MSTPSTDPGAGSGPAPRRTRQRAAVGELLKTQDEFRTAQQIHDQLRSDGASIGLTTVYRNLQTMVDAGEVDMIRTPDGEFSYRRCATGQHHHHLVCRSCGRTVEITGPTVERWATRVAEQNGFREVSHELEIFGTCQDC</sequence>
<dbReference type="AlphaFoldDB" id="A0A9D1H0Z3"/>
<dbReference type="InterPro" id="IPR036390">
    <property type="entry name" value="WH_DNA-bd_sf"/>
</dbReference>
<keyword evidence="5" id="KW-0678">Repressor</keyword>
<dbReference type="PANTHER" id="PTHR33202">
    <property type="entry name" value="ZINC UPTAKE REGULATION PROTEIN"/>
    <property type="match status" value="1"/>
</dbReference>
<evidence type="ECO:0000256" key="7">
    <source>
        <dbReference type="ARBA" id="ARBA00022833"/>
    </source>
</evidence>
<dbReference type="GO" id="GO:0005829">
    <property type="term" value="C:cytosol"/>
    <property type="evidence" value="ECO:0007669"/>
    <property type="project" value="TreeGrafter"/>
</dbReference>
<dbReference type="GO" id="GO:0000976">
    <property type="term" value="F:transcription cis-regulatory region binding"/>
    <property type="evidence" value="ECO:0007669"/>
    <property type="project" value="TreeGrafter"/>
</dbReference>
<keyword evidence="4" id="KW-0963">Cytoplasm</keyword>
<comment type="cofactor">
    <cofactor evidence="11">
        <name>Zn(2+)</name>
        <dbReference type="ChEBI" id="CHEBI:29105"/>
    </cofactor>
    <text evidence="11">Binds 1 zinc ion per subunit.</text>
</comment>
<dbReference type="InterPro" id="IPR002481">
    <property type="entry name" value="FUR"/>
</dbReference>
<comment type="cofactor">
    <cofactor evidence="12">
        <name>Mn(2+)</name>
        <dbReference type="ChEBI" id="CHEBI:29035"/>
    </cofactor>
    <cofactor evidence="12">
        <name>Fe(2+)</name>
        <dbReference type="ChEBI" id="CHEBI:29033"/>
    </cofactor>
    <text evidence="12">Binds 1 Mn(2+) or Fe(2+) ion per subunit.</text>
</comment>
<reference evidence="14" key="2">
    <citation type="journal article" date="2021" name="PeerJ">
        <title>Extensive microbial diversity within the chicken gut microbiome revealed by metagenomics and culture.</title>
        <authorList>
            <person name="Gilroy R."/>
            <person name="Ravi A."/>
            <person name="Getino M."/>
            <person name="Pursley I."/>
            <person name="Horton D.L."/>
            <person name="Alikhan N.F."/>
            <person name="Baker D."/>
            <person name="Gharbi K."/>
            <person name="Hall N."/>
            <person name="Watson M."/>
            <person name="Adriaenssens E.M."/>
            <person name="Foster-Nyarko E."/>
            <person name="Jarju S."/>
            <person name="Secka A."/>
            <person name="Antonio M."/>
            <person name="Oren A."/>
            <person name="Chaudhuri R.R."/>
            <person name="La Ragione R."/>
            <person name="Hildebrand F."/>
            <person name="Pallen M.J."/>
        </authorList>
    </citation>
    <scope>NUCLEOTIDE SEQUENCE</scope>
    <source>
        <strain evidence="14">ChiGjej1B1-24693</strain>
    </source>
</reference>
<keyword evidence="10" id="KW-0804">Transcription</keyword>
<evidence type="ECO:0000256" key="8">
    <source>
        <dbReference type="ARBA" id="ARBA00023015"/>
    </source>
</evidence>
<dbReference type="GO" id="GO:0045892">
    <property type="term" value="P:negative regulation of DNA-templated transcription"/>
    <property type="evidence" value="ECO:0007669"/>
    <property type="project" value="TreeGrafter"/>
</dbReference>
<comment type="caution">
    <text evidence="14">The sequence shown here is derived from an EMBL/GenBank/DDBJ whole genome shotgun (WGS) entry which is preliminary data.</text>
</comment>